<evidence type="ECO:0000256" key="1">
    <source>
        <dbReference type="ARBA" id="ARBA00022723"/>
    </source>
</evidence>
<dbReference type="KEGG" id="dci:113471504"/>
<feature type="compositionally biased region" description="Polar residues" evidence="6">
    <location>
        <begin position="229"/>
        <end position="243"/>
    </location>
</feature>
<name>A0A3Q0JLN1_DIACI</name>
<dbReference type="Proteomes" id="UP000079169">
    <property type="component" value="Unplaced"/>
</dbReference>
<dbReference type="InterPro" id="IPR013083">
    <property type="entry name" value="Znf_RING/FYVE/PHD"/>
</dbReference>
<accession>A0A3Q0JLN1</accession>
<evidence type="ECO:0000313" key="14">
    <source>
        <dbReference type="RefSeq" id="XP_026687853.1"/>
    </source>
</evidence>
<evidence type="ECO:0000256" key="6">
    <source>
        <dbReference type="SAM" id="MobiDB-lite"/>
    </source>
</evidence>
<evidence type="ECO:0000313" key="12">
    <source>
        <dbReference type="RefSeq" id="XP_026687760.1"/>
    </source>
</evidence>
<protein>
    <submittedName>
        <fullName evidence="9 10">Uncharacterized protein LOC113471504</fullName>
    </submittedName>
    <submittedName>
        <fullName evidence="11 12">Uncharacterized protein LOC113472281</fullName>
    </submittedName>
    <submittedName>
        <fullName evidence="13 14">Uncharacterized protein LOC113472341</fullName>
    </submittedName>
</protein>
<evidence type="ECO:0000259" key="7">
    <source>
        <dbReference type="PROSITE" id="PS50016"/>
    </source>
</evidence>
<dbReference type="InterPro" id="IPR019787">
    <property type="entry name" value="Znf_PHD-finger"/>
</dbReference>
<evidence type="ECO:0000313" key="8">
    <source>
        <dbReference type="Proteomes" id="UP000079169"/>
    </source>
</evidence>
<dbReference type="KEGG" id="dci:113472341"/>
<organism evidence="8 12">
    <name type="scientific">Diaphorina citri</name>
    <name type="common">Asian citrus psyllid</name>
    <dbReference type="NCBI Taxonomy" id="121845"/>
    <lineage>
        <taxon>Eukaryota</taxon>
        <taxon>Metazoa</taxon>
        <taxon>Ecdysozoa</taxon>
        <taxon>Arthropoda</taxon>
        <taxon>Hexapoda</taxon>
        <taxon>Insecta</taxon>
        <taxon>Pterygota</taxon>
        <taxon>Neoptera</taxon>
        <taxon>Paraneoptera</taxon>
        <taxon>Hemiptera</taxon>
        <taxon>Sternorrhyncha</taxon>
        <taxon>Psylloidea</taxon>
        <taxon>Psyllidae</taxon>
        <taxon>Diaphorininae</taxon>
        <taxon>Diaphorina</taxon>
    </lineage>
</organism>
<dbReference type="GeneID" id="113472281"/>
<keyword evidence="8" id="KW-1185">Reference proteome</keyword>
<dbReference type="RefSeq" id="XP_026686511.1">
    <property type="nucleotide sequence ID" value="XM_026830710.1"/>
</dbReference>
<evidence type="ECO:0000313" key="11">
    <source>
        <dbReference type="RefSeq" id="XP_026687759.1"/>
    </source>
</evidence>
<evidence type="ECO:0000256" key="4">
    <source>
        <dbReference type="PROSITE-ProRule" id="PRU00146"/>
    </source>
</evidence>
<keyword evidence="1" id="KW-0479">Metal-binding</keyword>
<evidence type="ECO:0000313" key="13">
    <source>
        <dbReference type="RefSeq" id="XP_026687852.1"/>
    </source>
</evidence>
<dbReference type="Gene3D" id="3.30.40.10">
    <property type="entry name" value="Zinc/RING finger domain, C3HC4 (zinc finger)"/>
    <property type="match status" value="1"/>
</dbReference>
<keyword evidence="3" id="KW-0862">Zinc</keyword>
<gene>
    <name evidence="11 12" type="primary">LOC113472281</name>
    <name evidence="9 10" type="synonym">LOC113471504</name>
    <name evidence="13 14" type="synonym">LOC113472341</name>
</gene>
<dbReference type="InterPro" id="IPR011011">
    <property type="entry name" value="Znf_FYVE_PHD"/>
</dbReference>
<proteinExistence type="predicted"/>
<dbReference type="RefSeq" id="XP_026687760.1">
    <property type="nucleotide sequence ID" value="XM_026831959.1"/>
</dbReference>
<keyword evidence="2 4" id="KW-0863">Zinc-finger</keyword>
<dbReference type="PROSITE" id="PS50016">
    <property type="entry name" value="ZF_PHD_2"/>
    <property type="match status" value="1"/>
</dbReference>
<evidence type="ECO:0000256" key="5">
    <source>
        <dbReference type="SAM" id="Coils"/>
    </source>
</evidence>
<dbReference type="GO" id="GO:0008270">
    <property type="term" value="F:zinc ion binding"/>
    <property type="evidence" value="ECO:0007669"/>
    <property type="project" value="UniProtKB-KW"/>
</dbReference>
<dbReference type="RefSeq" id="XP_026686512.1">
    <property type="nucleotide sequence ID" value="XM_026830711.1"/>
</dbReference>
<dbReference type="RefSeq" id="XP_026687759.1">
    <property type="nucleotide sequence ID" value="XM_026831958.1"/>
</dbReference>
<feature type="coiled-coil region" evidence="5">
    <location>
        <begin position="117"/>
        <end position="165"/>
    </location>
</feature>
<evidence type="ECO:0000313" key="9">
    <source>
        <dbReference type="RefSeq" id="XP_026686511.1"/>
    </source>
</evidence>
<dbReference type="AlphaFoldDB" id="A0A3Q0JLN1"/>
<dbReference type="CDD" id="cd15489">
    <property type="entry name" value="PHD_SF"/>
    <property type="match status" value="1"/>
</dbReference>
<dbReference type="PaxDb" id="121845-A0A3Q0JLN1"/>
<reference evidence="9 10" key="1">
    <citation type="submission" date="2025-04" db="UniProtKB">
        <authorList>
            <consortium name="RefSeq"/>
        </authorList>
    </citation>
    <scope>IDENTIFICATION</scope>
</reference>
<evidence type="ECO:0000256" key="2">
    <source>
        <dbReference type="ARBA" id="ARBA00022771"/>
    </source>
</evidence>
<feature type="domain" description="PHD-type" evidence="7">
    <location>
        <begin position="1"/>
        <end position="60"/>
    </location>
</feature>
<sequence>MSCGICNKNLPSEAGELDYTRCAQCNRCYHFDCCKLKFSSWKSMGATRRSEWICLRCRKTNPPADGNISDEDEEEETGQDVGKMLKEMAKKWDGFEKKVSKKLDDFEANLNFYGEKVEQSCTTLKNLEQKLIAMEKRIDKTETENRELKTRLRTLEIQIQENTQKDFMNMMEISGIQNKEADPKVVTNIILEKAGYQPNEIKTKVEKVTKKVGEDKKEKTVITVKFESQESTLGSPVYQNPTRHVNAGLSHTDGS</sequence>
<keyword evidence="5" id="KW-0175">Coiled coil</keyword>
<evidence type="ECO:0000313" key="10">
    <source>
        <dbReference type="RefSeq" id="XP_026686512.1"/>
    </source>
</evidence>
<dbReference type="SUPFAM" id="SSF57903">
    <property type="entry name" value="FYVE/PHD zinc finger"/>
    <property type="match status" value="1"/>
</dbReference>
<dbReference type="KEGG" id="dci:113472281"/>
<feature type="region of interest" description="Disordered" evidence="6">
    <location>
        <begin position="229"/>
        <end position="255"/>
    </location>
</feature>
<dbReference type="RefSeq" id="XP_026687853.1">
    <property type="nucleotide sequence ID" value="XM_026832052.1"/>
</dbReference>
<evidence type="ECO:0000256" key="3">
    <source>
        <dbReference type="ARBA" id="ARBA00022833"/>
    </source>
</evidence>
<dbReference type="RefSeq" id="XP_026687852.1">
    <property type="nucleotide sequence ID" value="XM_026832051.1"/>
</dbReference>
<dbReference type="InterPro" id="IPR001965">
    <property type="entry name" value="Znf_PHD"/>
</dbReference>
<dbReference type="SMART" id="SM00249">
    <property type="entry name" value="PHD"/>
    <property type="match status" value="1"/>
</dbReference>